<organism evidence="2 3">
    <name type="scientific">Mya arenaria</name>
    <name type="common">Soft-shell clam</name>
    <dbReference type="NCBI Taxonomy" id="6604"/>
    <lineage>
        <taxon>Eukaryota</taxon>
        <taxon>Metazoa</taxon>
        <taxon>Spiralia</taxon>
        <taxon>Lophotrochozoa</taxon>
        <taxon>Mollusca</taxon>
        <taxon>Bivalvia</taxon>
        <taxon>Autobranchia</taxon>
        <taxon>Heteroconchia</taxon>
        <taxon>Euheterodonta</taxon>
        <taxon>Imparidentia</taxon>
        <taxon>Neoheterodontei</taxon>
        <taxon>Myida</taxon>
        <taxon>Myoidea</taxon>
        <taxon>Myidae</taxon>
        <taxon>Mya</taxon>
    </lineage>
</organism>
<feature type="signal peptide" evidence="1">
    <location>
        <begin position="1"/>
        <end position="23"/>
    </location>
</feature>
<protein>
    <recommendedName>
        <fullName evidence="4">SMB domain-containing protein</fullName>
    </recommendedName>
</protein>
<evidence type="ECO:0000256" key="1">
    <source>
        <dbReference type="SAM" id="SignalP"/>
    </source>
</evidence>
<gene>
    <name evidence="2" type="ORF">MAR_019045</name>
</gene>
<dbReference type="EMBL" id="CP111017">
    <property type="protein sequence ID" value="WAR09087.1"/>
    <property type="molecule type" value="Genomic_DNA"/>
</dbReference>
<dbReference type="Proteomes" id="UP001164746">
    <property type="component" value="Chromosome 6"/>
</dbReference>
<evidence type="ECO:0000313" key="3">
    <source>
        <dbReference type="Proteomes" id="UP001164746"/>
    </source>
</evidence>
<proteinExistence type="predicted"/>
<accession>A0ABY7EJH7</accession>
<name>A0ABY7EJH7_MYAAR</name>
<keyword evidence="1" id="KW-0732">Signal</keyword>
<keyword evidence="3" id="KW-1185">Reference proteome</keyword>
<evidence type="ECO:0000313" key="2">
    <source>
        <dbReference type="EMBL" id="WAR09087.1"/>
    </source>
</evidence>
<evidence type="ECO:0008006" key="4">
    <source>
        <dbReference type="Google" id="ProtNLM"/>
    </source>
</evidence>
<feature type="chain" id="PRO_5045386821" description="SMB domain-containing protein" evidence="1">
    <location>
        <begin position="24"/>
        <end position="262"/>
    </location>
</feature>
<sequence length="262" mass="30064">MCYGGIMFVASLMVFTSPYVILAQMAPTTPWQNYPTYDFDPFGALKYDSDTCVDRRTCERGITYPDKNCHCDKVCVLMNDCCKGFITEQTLKSISFEVNADHFSCETVNGLTPNVNFGVLIVSKCSQNWTEARTKSLCKSDFHLEEDLTKKRLFRGIICKSCTKICIVHTAILNTTFYFGRRNMNAMKILTMSIKYRIAGFCSFHRCQTPRQENVEWCHRFRPVEISQKRSLLVFVNKAIITLFSINMVTCIETSIVHNAME</sequence>
<reference evidence="2" key="1">
    <citation type="submission" date="2022-11" db="EMBL/GenBank/DDBJ databases">
        <title>Centuries of genome instability and evolution in soft-shell clam transmissible cancer (bioRxiv).</title>
        <authorList>
            <person name="Hart S.F.M."/>
            <person name="Yonemitsu M.A."/>
            <person name="Giersch R.M."/>
            <person name="Beal B.F."/>
            <person name="Arriagada G."/>
            <person name="Davis B.W."/>
            <person name="Ostrander E.A."/>
            <person name="Goff S.P."/>
            <person name="Metzger M.J."/>
        </authorList>
    </citation>
    <scope>NUCLEOTIDE SEQUENCE</scope>
    <source>
        <strain evidence="2">MELC-2E11</strain>
        <tissue evidence="2">Siphon/mantle</tissue>
    </source>
</reference>